<evidence type="ECO:0000256" key="1">
    <source>
        <dbReference type="ARBA" id="ARBA00023242"/>
    </source>
</evidence>
<keyword evidence="1" id="KW-0539">Nucleus</keyword>
<accession>A0A8H7T795</accession>
<dbReference type="SMART" id="SM00066">
    <property type="entry name" value="GAL4"/>
    <property type="match status" value="1"/>
</dbReference>
<keyword evidence="4" id="KW-1185">Reference proteome</keyword>
<dbReference type="InterPro" id="IPR053178">
    <property type="entry name" value="Osmoadaptation_assoc"/>
</dbReference>
<dbReference type="EMBL" id="JAFJYH010000306">
    <property type="protein sequence ID" value="KAG4413586.1"/>
    <property type="molecule type" value="Genomic_DNA"/>
</dbReference>
<evidence type="ECO:0000313" key="4">
    <source>
        <dbReference type="Proteomes" id="UP000664132"/>
    </source>
</evidence>
<proteinExistence type="predicted"/>
<dbReference type="PANTHER" id="PTHR38111">
    <property type="entry name" value="ZN(2)-C6 FUNGAL-TYPE DOMAIN-CONTAINING PROTEIN-RELATED"/>
    <property type="match status" value="1"/>
</dbReference>
<dbReference type="CDD" id="cd00067">
    <property type="entry name" value="GAL4"/>
    <property type="match status" value="1"/>
</dbReference>
<dbReference type="InterPro" id="IPR036864">
    <property type="entry name" value="Zn2-C6_fun-type_DNA-bd_sf"/>
</dbReference>
<dbReference type="Proteomes" id="UP000664132">
    <property type="component" value="Unassembled WGS sequence"/>
</dbReference>
<organism evidence="3 4">
    <name type="scientific">Cadophora malorum</name>
    <dbReference type="NCBI Taxonomy" id="108018"/>
    <lineage>
        <taxon>Eukaryota</taxon>
        <taxon>Fungi</taxon>
        <taxon>Dikarya</taxon>
        <taxon>Ascomycota</taxon>
        <taxon>Pezizomycotina</taxon>
        <taxon>Leotiomycetes</taxon>
        <taxon>Helotiales</taxon>
        <taxon>Ploettnerulaceae</taxon>
        <taxon>Cadophora</taxon>
    </lineage>
</organism>
<dbReference type="PROSITE" id="PS50048">
    <property type="entry name" value="ZN2_CY6_FUNGAL_2"/>
    <property type="match status" value="1"/>
</dbReference>
<dbReference type="GO" id="GO:0000981">
    <property type="term" value="F:DNA-binding transcription factor activity, RNA polymerase II-specific"/>
    <property type="evidence" value="ECO:0007669"/>
    <property type="project" value="InterPro"/>
</dbReference>
<protein>
    <recommendedName>
        <fullName evidence="2">Zn(2)-C6 fungal-type domain-containing protein</fullName>
    </recommendedName>
</protein>
<sequence length="467" mass="52091">MPGVPSSRGCDACRKQKKKCDQSKPACARCTRLKINCVGGGQQRYKFKNQSTKLEVVRKSQPASLVSPPSNGSTMLLSDFISTLGIIDVRYDLTYYGGFLSDIPRRLGTNDALDASVGALAASFPYVHTKQLSPDMLDKYGNALRTLRLHMSDPAKAYTPDTLCAIYLMDICQSWIGRRDDFLQSHGEVMAHFLNAAPVDKWRDSYEVEMLVTICAAVAMESFANPKINLDEFFAKLDDVHGTQYGPRRYFDEQRVPLSITLPGLANVGKYFRDPELYIVEIAAMYQESLLDYAMARKRLAIASETMNAVRTPLQTYPVTKQYTAIQAMVGLVGSIVLNMGSVLRIFSPDDVTLSAESAKVSSELMLLAENAMQYRPLGSSYIPFCLVSAWAAADGRTEQAEVKRMLEEWQSDFQETRWINIAKWLKDGFEDLRLRLTLSQLRVMPAESVATIHDARVGGPNSCCIQ</sequence>
<dbReference type="AlphaFoldDB" id="A0A8H7T795"/>
<dbReference type="Gene3D" id="4.10.240.10">
    <property type="entry name" value="Zn(2)-C6 fungal-type DNA-binding domain"/>
    <property type="match status" value="1"/>
</dbReference>
<dbReference type="Pfam" id="PF00172">
    <property type="entry name" value="Zn_clus"/>
    <property type="match status" value="1"/>
</dbReference>
<dbReference type="OrthoDB" id="4314040at2759"/>
<feature type="domain" description="Zn(2)-C6 fungal-type" evidence="2">
    <location>
        <begin position="9"/>
        <end position="38"/>
    </location>
</feature>
<dbReference type="InterPro" id="IPR001138">
    <property type="entry name" value="Zn2Cys6_DnaBD"/>
</dbReference>
<name>A0A8H7T795_9HELO</name>
<gene>
    <name evidence="3" type="ORF">IFR04_013288</name>
</gene>
<dbReference type="PANTHER" id="PTHR38111:SF11">
    <property type="entry name" value="TRANSCRIPTION FACTOR DOMAIN-CONTAINING PROTEIN-RELATED"/>
    <property type="match status" value="1"/>
</dbReference>
<dbReference type="PROSITE" id="PS00463">
    <property type="entry name" value="ZN2_CY6_FUNGAL_1"/>
    <property type="match status" value="1"/>
</dbReference>
<evidence type="ECO:0000313" key="3">
    <source>
        <dbReference type="EMBL" id="KAG4413586.1"/>
    </source>
</evidence>
<dbReference type="SUPFAM" id="SSF57701">
    <property type="entry name" value="Zn2/Cys6 DNA-binding domain"/>
    <property type="match status" value="1"/>
</dbReference>
<evidence type="ECO:0000259" key="2">
    <source>
        <dbReference type="PROSITE" id="PS50048"/>
    </source>
</evidence>
<reference evidence="3" key="1">
    <citation type="submission" date="2021-02" db="EMBL/GenBank/DDBJ databases">
        <title>Genome sequence Cadophora malorum strain M34.</title>
        <authorList>
            <person name="Stefanovic E."/>
            <person name="Vu D."/>
            <person name="Scully C."/>
            <person name="Dijksterhuis J."/>
            <person name="Roader J."/>
            <person name="Houbraken J."/>
        </authorList>
    </citation>
    <scope>NUCLEOTIDE SEQUENCE</scope>
    <source>
        <strain evidence="3">M34</strain>
    </source>
</reference>
<comment type="caution">
    <text evidence="3">The sequence shown here is derived from an EMBL/GenBank/DDBJ whole genome shotgun (WGS) entry which is preliminary data.</text>
</comment>
<dbReference type="GO" id="GO:0008270">
    <property type="term" value="F:zinc ion binding"/>
    <property type="evidence" value="ECO:0007669"/>
    <property type="project" value="InterPro"/>
</dbReference>